<dbReference type="PANTHER" id="PTHR45527">
    <property type="entry name" value="NONRIBOSOMAL PEPTIDE SYNTHETASE"/>
    <property type="match status" value="1"/>
</dbReference>
<feature type="domain" description="AMP-dependent synthetase/ligase" evidence="2">
    <location>
        <begin position="41"/>
        <end position="111"/>
    </location>
</feature>
<organism evidence="3 4">
    <name type="scientific">Streptomyces orinoci</name>
    <name type="common">Streptoverticillium orinoci</name>
    <dbReference type="NCBI Taxonomy" id="67339"/>
    <lineage>
        <taxon>Bacteria</taxon>
        <taxon>Bacillati</taxon>
        <taxon>Actinomycetota</taxon>
        <taxon>Actinomycetes</taxon>
        <taxon>Kitasatosporales</taxon>
        <taxon>Streptomycetaceae</taxon>
        <taxon>Streptomyces</taxon>
    </lineage>
</organism>
<gene>
    <name evidence="3" type="ORF">AB0L16_03330</name>
</gene>
<accession>A0ABV3JRH5</accession>
<name>A0ABV3JRH5_STRON</name>
<feature type="region of interest" description="Disordered" evidence="1">
    <location>
        <begin position="1"/>
        <end position="28"/>
    </location>
</feature>
<evidence type="ECO:0000313" key="4">
    <source>
        <dbReference type="Proteomes" id="UP001552594"/>
    </source>
</evidence>
<evidence type="ECO:0000259" key="2">
    <source>
        <dbReference type="Pfam" id="PF00501"/>
    </source>
</evidence>
<proteinExistence type="predicted"/>
<reference evidence="3 4" key="1">
    <citation type="submission" date="2024-06" db="EMBL/GenBank/DDBJ databases">
        <title>The Natural Products Discovery Center: Release of the First 8490 Sequenced Strains for Exploring Actinobacteria Biosynthetic Diversity.</title>
        <authorList>
            <person name="Kalkreuter E."/>
            <person name="Kautsar S.A."/>
            <person name="Yang D."/>
            <person name="Bader C.D."/>
            <person name="Teijaro C.N."/>
            <person name="Fluegel L."/>
            <person name="Davis C.M."/>
            <person name="Simpson J.R."/>
            <person name="Lauterbach L."/>
            <person name="Steele A.D."/>
            <person name="Gui C."/>
            <person name="Meng S."/>
            <person name="Li G."/>
            <person name="Viehrig K."/>
            <person name="Ye F."/>
            <person name="Su P."/>
            <person name="Kiefer A.F."/>
            <person name="Nichols A."/>
            <person name="Cepeda A.J."/>
            <person name="Yan W."/>
            <person name="Fan B."/>
            <person name="Jiang Y."/>
            <person name="Adhikari A."/>
            <person name="Zheng C.-J."/>
            <person name="Schuster L."/>
            <person name="Cowan T.M."/>
            <person name="Smanski M.J."/>
            <person name="Chevrette M.G."/>
            <person name="De Carvalho L.P.S."/>
            <person name="Shen B."/>
        </authorList>
    </citation>
    <scope>NUCLEOTIDE SEQUENCE [LARGE SCALE GENOMIC DNA]</scope>
    <source>
        <strain evidence="3 4">NPDC052347</strain>
    </source>
</reference>
<dbReference type="Proteomes" id="UP001552594">
    <property type="component" value="Unassembled WGS sequence"/>
</dbReference>
<dbReference type="RefSeq" id="WP_109278656.1">
    <property type="nucleotide sequence ID" value="NZ_JBFAUK010000002.1"/>
</dbReference>
<comment type="caution">
    <text evidence="3">The sequence shown here is derived from an EMBL/GenBank/DDBJ whole genome shotgun (WGS) entry which is preliminary data.</text>
</comment>
<keyword evidence="4" id="KW-1185">Reference proteome</keyword>
<dbReference type="Gene3D" id="3.40.50.12780">
    <property type="entry name" value="N-terminal domain of ligase-like"/>
    <property type="match status" value="1"/>
</dbReference>
<dbReference type="EMBL" id="JBFAUK010000002">
    <property type="protein sequence ID" value="MEV5505494.1"/>
    <property type="molecule type" value="Genomic_DNA"/>
</dbReference>
<evidence type="ECO:0000256" key="1">
    <source>
        <dbReference type="SAM" id="MobiDB-lite"/>
    </source>
</evidence>
<sequence length="145" mass="14452">MSDSTGAGAAPAHGGRRSPDAPPLCPGEFPGDAHCLPGLIAAQAARTPSAPAVTAAGRTLGYAELHAASDRLALALRDAGVRPEEPVAVCLPRGRTDTVTALLAVLKAGAGPASARTANSPRTSMRCCICPAPRPTRAGCPGPSR</sequence>
<dbReference type="InterPro" id="IPR000873">
    <property type="entry name" value="AMP-dep_synth/lig_dom"/>
</dbReference>
<feature type="compositionally biased region" description="Low complexity" evidence="1">
    <location>
        <begin position="1"/>
        <end position="13"/>
    </location>
</feature>
<dbReference type="InterPro" id="IPR042099">
    <property type="entry name" value="ANL_N_sf"/>
</dbReference>
<dbReference type="Pfam" id="PF00501">
    <property type="entry name" value="AMP-binding"/>
    <property type="match status" value="1"/>
</dbReference>
<evidence type="ECO:0000313" key="3">
    <source>
        <dbReference type="EMBL" id="MEV5505494.1"/>
    </source>
</evidence>
<dbReference type="PANTHER" id="PTHR45527:SF1">
    <property type="entry name" value="FATTY ACID SYNTHASE"/>
    <property type="match status" value="1"/>
</dbReference>
<protein>
    <submittedName>
        <fullName evidence="3">AMP-binding protein</fullName>
    </submittedName>
</protein>
<dbReference type="SUPFAM" id="SSF56801">
    <property type="entry name" value="Acetyl-CoA synthetase-like"/>
    <property type="match status" value="1"/>
</dbReference>